<protein>
    <submittedName>
        <fullName evidence="8">Protein AmpG</fullName>
    </submittedName>
</protein>
<dbReference type="EMBL" id="VSSQ01002674">
    <property type="protein sequence ID" value="MPM16770.1"/>
    <property type="molecule type" value="Genomic_DNA"/>
</dbReference>
<dbReference type="Pfam" id="PF07690">
    <property type="entry name" value="MFS_1"/>
    <property type="match status" value="1"/>
</dbReference>
<dbReference type="AlphaFoldDB" id="A0A644XKQ2"/>
<dbReference type="Gene3D" id="1.20.1250.20">
    <property type="entry name" value="MFS general substrate transporter like domains"/>
    <property type="match status" value="2"/>
</dbReference>
<name>A0A644XKQ2_9ZZZZ</name>
<evidence type="ECO:0000256" key="6">
    <source>
        <dbReference type="SAM" id="Phobius"/>
    </source>
</evidence>
<dbReference type="PANTHER" id="PTHR12778">
    <property type="entry name" value="SOLUTE CARRIER FAMILY 33 ACETYL-COA TRANSPORTER -RELATED"/>
    <property type="match status" value="1"/>
</dbReference>
<dbReference type="GO" id="GO:0022857">
    <property type="term" value="F:transmembrane transporter activity"/>
    <property type="evidence" value="ECO:0007669"/>
    <property type="project" value="InterPro"/>
</dbReference>
<dbReference type="GO" id="GO:0016020">
    <property type="term" value="C:membrane"/>
    <property type="evidence" value="ECO:0007669"/>
    <property type="project" value="UniProtKB-SubCell"/>
</dbReference>
<evidence type="ECO:0000259" key="7">
    <source>
        <dbReference type="PROSITE" id="PS50850"/>
    </source>
</evidence>
<gene>
    <name evidence="8" type="primary">ampG_6</name>
    <name evidence="8" type="ORF">SDC9_63152</name>
</gene>
<evidence type="ECO:0000256" key="3">
    <source>
        <dbReference type="ARBA" id="ARBA00022692"/>
    </source>
</evidence>
<feature type="transmembrane region" description="Helical" evidence="6">
    <location>
        <begin position="170"/>
        <end position="190"/>
    </location>
</feature>
<evidence type="ECO:0000256" key="5">
    <source>
        <dbReference type="ARBA" id="ARBA00023136"/>
    </source>
</evidence>
<sequence>MKIDKSYNLFTFFTLYIAQSIPMSFFSSVLPILMRQGDYSLVAIALLKLIKLPWIMKFLWSPIIDRKCDSINDYKRWILGSEIVYALLIFVVAMLNLQTNFTLIIGLILLAFISSATQDIATDALAARSFERRDNSLLNSMQSMGSFTGSMVGGGFLLLLFQQIGWGKMLPWVAIFVLLALVPLQLNINLRLRERQNKSKARPQDMYLFFKQKGIGKHVLFLFLFYSGVIGILSILRPLMVDLGYDMKEIGAMIGVFGTATGIFCSFLSGLFIRKIGREKSRRIISLLIVATASYFLWVHASGNVHSLVAIMAGIALVWGTYGMASTIVYTTSMDNVREGREGTDFTMQIVITHLSSMIVAIICSRIGDIFGYDGLFALEISLAVISFVFVWFYRPPFSMDKLEMEQIPNTSHNE</sequence>
<dbReference type="SUPFAM" id="SSF103473">
    <property type="entry name" value="MFS general substrate transporter"/>
    <property type="match status" value="1"/>
</dbReference>
<feature type="transmembrane region" description="Helical" evidence="6">
    <location>
        <begin position="252"/>
        <end position="272"/>
    </location>
</feature>
<comment type="caution">
    <text evidence="8">The sequence shown here is derived from an EMBL/GenBank/DDBJ whole genome shotgun (WGS) entry which is preliminary data.</text>
</comment>
<feature type="transmembrane region" description="Helical" evidence="6">
    <location>
        <begin position="39"/>
        <end position="56"/>
    </location>
</feature>
<comment type="subcellular location">
    <subcellularLocation>
        <location evidence="1">Membrane</location>
        <topology evidence="1">Multi-pass membrane protein</topology>
    </subcellularLocation>
</comment>
<feature type="transmembrane region" description="Helical" evidence="6">
    <location>
        <begin position="143"/>
        <end position="164"/>
    </location>
</feature>
<keyword evidence="5 6" id="KW-0472">Membrane</keyword>
<accession>A0A644XKQ2</accession>
<dbReference type="PANTHER" id="PTHR12778:SF10">
    <property type="entry name" value="MAJOR FACILITATOR SUPERFAMILY DOMAIN-CONTAINING PROTEIN 3"/>
    <property type="match status" value="1"/>
</dbReference>
<reference evidence="8" key="1">
    <citation type="submission" date="2019-08" db="EMBL/GenBank/DDBJ databases">
        <authorList>
            <person name="Kucharzyk K."/>
            <person name="Murdoch R.W."/>
            <person name="Higgins S."/>
            <person name="Loffler F."/>
        </authorList>
    </citation>
    <scope>NUCLEOTIDE SEQUENCE</scope>
</reference>
<feature type="transmembrane region" description="Helical" evidence="6">
    <location>
        <begin position="377"/>
        <end position="394"/>
    </location>
</feature>
<evidence type="ECO:0000256" key="4">
    <source>
        <dbReference type="ARBA" id="ARBA00022989"/>
    </source>
</evidence>
<dbReference type="InterPro" id="IPR011701">
    <property type="entry name" value="MFS"/>
</dbReference>
<keyword evidence="4 6" id="KW-1133">Transmembrane helix</keyword>
<feature type="transmembrane region" description="Helical" evidence="6">
    <location>
        <begin position="77"/>
        <end position="95"/>
    </location>
</feature>
<dbReference type="InterPro" id="IPR020846">
    <property type="entry name" value="MFS_dom"/>
</dbReference>
<dbReference type="InterPro" id="IPR036259">
    <property type="entry name" value="MFS_trans_sf"/>
</dbReference>
<feature type="domain" description="Major facilitator superfamily (MFS) profile" evidence="7">
    <location>
        <begin position="8"/>
        <end position="399"/>
    </location>
</feature>
<dbReference type="CDD" id="cd17485">
    <property type="entry name" value="MFS_MFSD3"/>
    <property type="match status" value="1"/>
</dbReference>
<dbReference type="PROSITE" id="PS50850">
    <property type="entry name" value="MFS"/>
    <property type="match status" value="1"/>
</dbReference>
<feature type="transmembrane region" description="Helical" evidence="6">
    <location>
        <begin position="351"/>
        <end position="371"/>
    </location>
</feature>
<evidence type="ECO:0000313" key="8">
    <source>
        <dbReference type="EMBL" id="MPM16770.1"/>
    </source>
</evidence>
<feature type="transmembrane region" description="Helical" evidence="6">
    <location>
        <begin position="307"/>
        <end position="330"/>
    </location>
</feature>
<proteinExistence type="predicted"/>
<evidence type="ECO:0000256" key="2">
    <source>
        <dbReference type="ARBA" id="ARBA00022448"/>
    </source>
</evidence>
<evidence type="ECO:0000256" key="1">
    <source>
        <dbReference type="ARBA" id="ARBA00004141"/>
    </source>
</evidence>
<feature type="transmembrane region" description="Helical" evidence="6">
    <location>
        <begin position="101"/>
        <end position="122"/>
    </location>
</feature>
<keyword evidence="3 6" id="KW-0812">Transmembrane</keyword>
<dbReference type="InterPro" id="IPR004752">
    <property type="entry name" value="AmpG_permease/AT-1"/>
</dbReference>
<keyword evidence="2" id="KW-0813">Transport</keyword>
<feature type="transmembrane region" description="Helical" evidence="6">
    <location>
        <begin position="284"/>
        <end position="301"/>
    </location>
</feature>
<feature type="transmembrane region" description="Helical" evidence="6">
    <location>
        <begin position="219"/>
        <end position="240"/>
    </location>
</feature>
<organism evidence="8">
    <name type="scientific">bioreactor metagenome</name>
    <dbReference type="NCBI Taxonomy" id="1076179"/>
    <lineage>
        <taxon>unclassified sequences</taxon>
        <taxon>metagenomes</taxon>
        <taxon>ecological metagenomes</taxon>
    </lineage>
</organism>
<feature type="transmembrane region" description="Helical" evidence="6">
    <location>
        <begin position="12"/>
        <end position="33"/>
    </location>
</feature>